<evidence type="ECO:0008006" key="7">
    <source>
        <dbReference type="Google" id="ProtNLM"/>
    </source>
</evidence>
<dbReference type="Pfam" id="PF00431">
    <property type="entry name" value="CUB"/>
    <property type="match status" value="1"/>
</dbReference>
<dbReference type="PROSITE" id="PS50835">
    <property type="entry name" value="IG_LIKE"/>
    <property type="match status" value="1"/>
</dbReference>
<evidence type="ECO:0000259" key="3">
    <source>
        <dbReference type="PROSITE" id="PS01180"/>
    </source>
</evidence>
<accession>A0AAV2S5M1</accession>
<reference evidence="5 6" key="1">
    <citation type="submission" date="2024-05" db="EMBL/GenBank/DDBJ databases">
        <authorList>
            <person name="Wallberg A."/>
        </authorList>
    </citation>
    <scope>NUCLEOTIDE SEQUENCE [LARGE SCALE GENOMIC DNA]</scope>
</reference>
<dbReference type="EMBL" id="CAXKWB010047805">
    <property type="protein sequence ID" value="CAL4165949.1"/>
    <property type="molecule type" value="Genomic_DNA"/>
</dbReference>
<name>A0AAV2S5M1_MEGNR</name>
<gene>
    <name evidence="5" type="ORF">MNOR_LOCUS33332</name>
</gene>
<protein>
    <recommendedName>
        <fullName evidence="7">CUB domain-containing protein</fullName>
    </recommendedName>
</protein>
<comment type="caution">
    <text evidence="2">Lacks conserved residue(s) required for the propagation of feature annotation.</text>
</comment>
<evidence type="ECO:0000313" key="5">
    <source>
        <dbReference type="EMBL" id="CAL4165949.1"/>
    </source>
</evidence>
<evidence type="ECO:0000313" key="6">
    <source>
        <dbReference type="Proteomes" id="UP001497623"/>
    </source>
</evidence>
<sequence length="106" mass="11327">DGDSSESDVLGEFYGDNVPPSVYASTNAVHLLFTSDGTRTGTGFELYWAPVRGVVSPQQVTGNVGDLQEVECRVTAAQTAANITWTLNGRDITSDAHAEIRPNNLN</sequence>
<feature type="domain" description="Ig-like" evidence="4">
    <location>
        <begin position="50"/>
        <end position="106"/>
    </location>
</feature>
<evidence type="ECO:0000259" key="4">
    <source>
        <dbReference type="PROSITE" id="PS50835"/>
    </source>
</evidence>
<feature type="non-terminal residue" evidence="5">
    <location>
        <position position="1"/>
    </location>
</feature>
<dbReference type="CDD" id="cd00041">
    <property type="entry name" value="CUB"/>
    <property type="match status" value="1"/>
</dbReference>
<dbReference type="PROSITE" id="PS01180">
    <property type="entry name" value="CUB"/>
    <property type="match status" value="1"/>
</dbReference>
<organism evidence="5 6">
    <name type="scientific">Meganyctiphanes norvegica</name>
    <name type="common">Northern krill</name>
    <name type="synonym">Thysanopoda norvegica</name>
    <dbReference type="NCBI Taxonomy" id="48144"/>
    <lineage>
        <taxon>Eukaryota</taxon>
        <taxon>Metazoa</taxon>
        <taxon>Ecdysozoa</taxon>
        <taxon>Arthropoda</taxon>
        <taxon>Crustacea</taxon>
        <taxon>Multicrustacea</taxon>
        <taxon>Malacostraca</taxon>
        <taxon>Eumalacostraca</taxon>
        <taxon>Eucarida</taxon>
        <taxon>Euphausiacea</taxon>
        <taxon>Euphausiidae</taxon>
        <taxon>Meganyctiphanes</taxon>
    </lineage>
</organism>
<keyword evidence="6" id="KW-1185">Reference proteome</keyword>
<dbReference type="Gene3D" id="2.60.120.290">
    <property type="entry name" value="Spermadhesin, CUB domain"/>
    <property type="match status" value="1"/>
</dbReference>
<proteinExistence type="predicted"/>
<dbReference type="InterPro" id="IPR007110">
    <property type="entry name" value="Ig-like_dom"/>
</dbReference>
<dbReference type="InterPro" id="IPR000859">
    <property type="entry name" value="CUB_dom"/>
</dbReference>
<dbReference type="InterPro" id="IPR035914">
    <property type="entry name" value="Sperma_CUB_dom_sf"/>
</dbReference>
<feature type="non-terminal residue" evidence="5">
    <location>
        <position position="106"/>
    </location>
</feature>
<dbReference type="AlphaFoldDB" id="A0AAV2S5M1"/>
<dbReference type="SUPFAM" id="SSF49854">
    <property type="entry name" value="Spermadhesin, CUB domain"/>
    <property type="match status" value="1"/>
</dbReference>
<dbReference type="SUPFAM" id="SSF48726">
    <property type="entry name" value="Immunoglobulin"/>
    <property type="match status" value="1"/>
</dbReference>
<feature type="domain" description="CUB" evidence="3">
    <location>
        <begin position="1"/>
        <end position="51"/>
    </location>
</feature>
<comment type="caution">
    <text evidence="5">The sequence shown here is derived from an EMBL/GenBank/DDBJ whole genome shotgun (WGS) entry which is preliminary data.</text>
</comment>
<dbReference type="Gene3D" id="2.60.40.10">
    <property type="entry name" value="Immunoglobulins"/>
    <property type="match status" value="1"/>
</dbReference>
<keyword evidence="1" id="KW-1015">Disulfide bond</keyword>
<evidence type="ECO:0000256" key="2">
    <source>
        <dbReference type="PROSITE-ProRule" id="PRU00059"/>
    </source>
</evidence>
<dbReference type="InterPro" id="IPR036179">
    <property type="entry name" value="Ig-like_dom_sf"/>
</dbReference>
<evidence type="ECO:0000256" key="1">
    <source>
        <dbReference type="ARBA" id="ARBA00023157"/>
    </source>
</evidence>
<dbReference type="Proteomes" id="UP001497623">
    <property type="component" value="Unassembled WGS sequence"/>
</dbReference>
<dbReference type="InterPro" id="IPR013783">
    <property type="entry name" value="Ig-like_fold"/>
</dbReference>